<accession>A0A4P6M8S5</accession>
<protein>
    <submittedName>
        <fullName evidence="3">Uncharacterized protein</fullName>
    </submittedName>
</protein>
<gene>
    <name evidence="3" type="ORF">EXT02_00975</name>
</gene>
<evidence type="ECO:0000256" key="2">
    <source>
        <dbReference type="SAM" id="MobiDB-lite"/>
    </source>
</evidence>
<dbReference type="AlphaFoldDB" id="A0A4P6M8S5"/>
<feature type="region of interest" description="Disordered" evidence="2">
    <location>
        <begin position="127"/>
        <end position="147"/>
    </location>
</feature>
<evidence type="ECO:0000313" key="3">
    <source>
        <dbReference type="EMBL" id="QBF23789.1"/>
    </source>
</evidence>
<keyword evidence="1" id="KW-0175">Coiled coil</keyword>
<dbReference type="EMBL" id="CP035949">
    <property type="protein sequence ID" value="QBF23789.1"/>
    <property type="molecule type" value="Genomic_DNA"/>
</dbReference>
<proteinExistence type="predicted"/>
<dbReference type="Proteomes" id="UP000289726">
    <property type="component" value="Chromosome"/>
</dbReference>
<keyword evidence="4" id="KW-1185">Reference proteome</keyword>
<evidence type="ECO:0000256" key="1">
    <source>
        <dbReference type="SAM" id="Coils"/>
    </source>
</evidence>
<organism evidence="3 4">
    <name type="scientific">'Catharanthus roseus' aster yellows phytoplasma</name>
    <dbReference type="NCBI Taxonomy" id="1193712"/>
    <lineage>
        <taxon>Bacteria</taxon>
        <taxon>Bacillati</taxon>
        <taxon>Mycoplasmatota</taxon>
        <taxon>Mollicutes</taxon>
        <taxon>Acholeplasmatales</taxon>
        <taxon>Acholeplasmataceae</taxon>
        <taxon>Candidatus Phytoplasma</taxon>
        <taxon>16SrI (Aster yellows group)</taxon>
    </lineage>
</organism>
<reference evidence="3 4" key="1">
    <citation type="submission" date="2019-02" db="EMBL/GenBank/DDBJ databases">
        <title>Draft Genome Sequence of Maize Bushy Stunt-like Phytoplasma group 16SrI-B (Aster yellows) in South Africa.</title>
        <authorList>
            <person name="Coetzee B."/>
            <person name="Douglas-Smit N."/>
            <person name="Maree H.J."/>
            <person name="Burger J.T."/>
            <person name="Kruger K."/>
            <person name="Pietersen G."/>
        </authorList>
    </citation>
    <scope>NUCLEOTIDE SEQUENCE [LARGE SCALE GENOMIC DNA]</scope>
    <source>
        <strain evidence="3 4">De Villa</strain>
    </source>
</reference>
<feature type="coiled-coil region" evidence="1">
    <location>
        <begin position="75"/>
        <end position="109"/>
    </location>
</feature>
<name>A0A4P6M8S5_9MOLU</name>
<dbReference type="RefSeq" id="WP_130427539.1">
    <property type="nucleotide sequence ID" value="NZ_CP035949.1"/>
</dbReference>
<evidence type="ECO:0000313" key="4">
    <source>
        <dbReference type="Proteomes" id="UP000289726"/>
    </source>
</evidence>
<sequence>MFIFTILTTITNYFLNYTKGFTTTEILERRTDAIQTTLFTIIIVTGFKPVFKLIKNIIIFIKETILGLFFPNKKLQNLEIKNAKQEYREQQLIKKLDEIRDSQNKLQSQISTQKLKVALWRDKKERKRLLKSQKHNNTSIGKDNEND</sequence>